<dbReference type="PANTHER" id="PTHR47186:SF3">
    <property type="entry name" value="OS09G0267800 PROTEIN"/>
    <property type="match status" value="1"/>
</dbReference>
<evidence type="ECO:0000256" key="1">
    <source>
        <dbReference type="ARBA" id="ARBA00022737"/>
    </source>
</evidence>
<name>A0A8J5EV67_ZINOF</name>
<dbReference type="Pfam" id="PF23598">
    <property type="entry name" value="LRR_14"/>
    <property type="match status" value="1"/>
</dbReference>
<evidence type="ECO:0000313" key="4">
    <source>
        <dbReference type="Proteomes" id="UP000734854"/>
    </source>
</evidence>
<dbReference type="PANTHER" id="PTHR47186">
    <property type="entry name" value="LEUCINE-RICH REPEAT-CONTAINING PROTEIN 57"/>
    <property type="match status" value="1"/>
</dbReference>
<evidence type="ECO:0000259" key="2">
    <source>
        <dbReference type="Pfam" id="PF23598"/>
    </source>
</evidence>
<organism evidence="3 4">
    <name type="scientific">Zingiber officinale</name>
    <name type="common">Ginger</name>
    <name type="synonym">Amomum zingiber</name>
    <dbReference type="NCBI Taxonomy" id="94328"/>
    <lineage>
        <taxon>Eukaryota</taxon>
        <taxon>Viridiplantae</taxon>
        <taxon>Streptophyta</taxon>
        <taxon>Embryophyta</taxon>
        <taxon>Tracheophyta</taxon>
        <taxon>Spermatophyta</taxon>
        <taxon>Magnoliopsida</taxon>
        <taxon>Liliopsida</taxon>
        <taxon>Zingiberales</taxon>
        <taxon>Zingiberaceae</taxon>
        <taxon>Zingiber</taxon>
    </lineage>
</organism>
<protein>
    <recommendedName>
        <fullName evidence="2">Disease resistance R13L4/SHOC-2-like LRR domain-containing protein</fullName>
    </recommendedName>
</protein>
<accession>A0A8J5EV67</accession>
<dbReference type="EMBL" id="JACMSC010000018">
    <property type="protein sequence ID" value="KAG6474996.1"/>
    <property type="molecule type" value="Genomic_DNA"/>
</dbReference>
<dbReference type="InterPro" id="IPR055414">
    <property type="entry name" value="LRR_R13L4/SHOC2-like"/>
</dbReference>
<dbReference type="SUPFAM" id="SSF52058">
    <property type="entry name" value="L domain-like"/>
    <property type="match status" value="1"/>
</dbReference>
<dbReference type="Gene3D" id="3.80.10.10">
    <property type="entry name" value="Ribonuclease Inhibitor"/>
    <property type="match status" value="1"/>
</dbReference>
<gene>
    <name evidence="3" type="ORF">ZIOFF_064213</name>
</gene>
<proteinExistence type="predicted"/>
<reference evidence="3 4" key="1">
    <citation type="submission" date="2020-08" db="EMBL/GenBank/DDBJ databases">
        <title>Plant Genome Project.</title>
        <authorList>
            <person name="Zhang R.-G."/>
        </authorList>
    </citation>
    <scope>NUCLEOTIDE SEQUENCE [LARGE SCALE GENOMIC DNA]</scope>
    <source>
        <tissue evidence="3">Rhizome</tissue>
    </source>
</reference>
<feature type="domain" description="Disease resistance R13L4/SHOC-2-like LRR" evidence="2">
    <location>
        <begin position="76"/>
        <end position="204"/>
    </location>
</feature>
<keyword evidence="1" id="KW-0677">Repeat</keyword>
<dbReference type="Proteomes" id="UP000734854">
    <property type="component" value="Unassembled WGS sequence"/>
</dbReference>
<keyword evidence="4" id="KW-1185">Reference proteome</keyword>
<dbReference type="InterPro" id="IPR032675">
    <property type="entry name" value="LRR_dom_sf"/>
</dbReference>
<sequence length="221" mass="25061">MHDLIHDLAQLVSTGHTYRVEDKVETISSTVRHLSMFKEDVVTGNLVKFQGFNKLRTLILPRRSSFLTCLKPNELFQRLKSIRVLNLEGCGLQELPESVGNLIHLRYLDISDNSDIQRLPESLCGLYNLQTLILTWCYKIEILPQGMSRLINLRKIDAKDDLIAGIAKIGKLTSLQQLPLFEVLTVDGFKVGELNGLRQLHGMLRITNLENVKANEEAKKA</sequence>
<comment type="caution">
    <text evidence="3">The sequence shown here is derived from an EMBL/GenBank/DDBJ whole genome shotgun (WGS) entry which is preliminary data.</text>
</comment>
<evidence type="ECO:0000313" key="3">
    <source>
        <dbReference type="EMBL" id="KAG6474996.1"/>
    </source>
</evidence>
<dbReference type="AlphaFoldDB" id="A0A8J5EV67"/>